<dbReference type="InterPro" id="IPR047670">
    <property type="entry name" value="YfjT-like"/>
</dbReference>
<gene>
    <name evidence="1" type="ORF">SAMN02982927_00761</name>
</gene>
<dbReference type="STRING" id="269670.SAMN02982927_00761"/>
<dbReference type="NCBIfam" id="NF040878">
    <property type="entry name" value="SE1561_fam"/>
    <property type="match status" value="1"/>
</dbReference>
<evidence type="ECO:0000313" key="1">
    <source>
        <dbReference type="EMBL" id="SFG14295.1"/>
    </source>
</evidence>
<evidence type="ECO:0000313" key="2">
    <source>
        <dbReference type="Proteomes" id="UP000198752"/>
    </source>
</evidence>
<organism evidence="1 2">
    <name type="scientific">Sporolactobacillus nakayamae</name>
    <dbReference type="NCBI Taxonomy" id="269670"/>
    <lineage>
        <taxon>Bacteria</taxon>
        <taxon>Bacillati</taxon>
        <taxon>Bacillota</taxon>
        <taxon>Bacilli</taxon>
        <taxon>Bacillales</taxon>
        <taxon>Sporolactobacillaceae</taxon>
        <taxon>Sporolactobacillus</taxon>
    </lineage>
</organism>
<protein>
    <submittedName>
        <fullName evidence="1">Uncharacterized protein</fullName>
    </submittedName>
</protein>
<sequence length="67" mass="7808">MGRATHSKAHQVSYLKNRFVLLSQVVGAFDAETVNQKDLENVLEMMDNLEVKIRRFRDDWVEGLTEK</sequence>
<name>A0A1I2PDT1_9BACL</name>
<keyword evidence="2" id="KW-1185">Reference proteome</keyword>
<reference evidence="2" key="1">
    <citation type="submission" date="2016-10" db="EMBL/GenBank/DDBJ databases">
        <authorList>
            <person name="Varghese N."/>
            <person name="Submissions S."/>
        </authorList>
    </citation>
    <scope>NUCLEOTIDE SEQUENCE [LARGE SCALE GENOMIC DNA]</scope>
    <source>
        <strain evidence="2">ATCC 700379</strain>
    </source>
</reference>
<dbReference type="AlphaFoldDB" id="A0A1I2PDT1"/>
<dbReference type="EMBL" id="FOOY01000005">
    <property type="protein sequence ID" value="SFG14295.1"/>
    <property type="molecule type" value="Genomic_DNA"/>
</dbReference>
<proteinExistence type="predicted"/>
<accession>A0A1I2PDT1</accession>
<dbReference type="Proteomes" id="UP000198752">
    <property type="component" value="Unassembled WGS sequence"/>
</dbReference>
<dbReference type="OrthoDB" id="2990422at2"/>
<dbReference type="RefSeq" id="WP_093670565.1">
    <property type="nucleotide sequence ID" value="NZ_FOOY01000005.1"/>
</dbReference>